<keyword evidence="2" id="KW-1185">Reference proteome</keyword>
<accession>A0A5K7Z1Z9</accession>
<dbReference type="SUPFAM" id="SSF48695">
    <property type="entry name" value="Multiheme cytochromes"/>
    <property type="match status" value="1"/>
</dbReference>
<sequence length="148" mass="15570">MDDYQIQMLRLASSGYSCSQILIQLALDVRGEENPTLVRSMAGLAYGCGGGKASCGALTGGCCLLALYAGKGEDTETESDQLQLMLSEMSDWFESQVGGQYGGTACETITGEDGPAAARQRCGAIVAETFAKAMEILTTHGFDPYDAD</sequence>
<evidence type="ECO:0000313" key="1">
    <source>
        <dbReference type="EMBL" id="BBO75706.1"/>
    </source>
</evidence>
<evidence type="ECO:0008006" key="3">
    <source>
        <dbReference type="Google" id="ProtNLM"/>
    </source>
</evidence>
<dbReference type="RefSeq" id="WP_155304603.1">
    <property type="nucleotide sequence ID" value="NZ_AP021875.1"/>
</dbReference>
<protein>
    <recommendedName>
        <fullName evidence="3">Redox-active protein</fullName>
    </recommendedName>
</protein>
<dbReference type="NCBIfam" id="NF045669">
    <property type="entry name" value="DVU1555_fam_CGA"/>
    <property type="match status" value="1"/>
</dbReference>
<organism evidence="1 2">
    <name type="scientific">Desulfosarcina widdelii</name>
    <dbReference type="NCBI Taxonomy" id="947919"/>
    <lineage>
        <taxon>Bacteria</taxon>
        <taxon>Pseudomonadati</taxon>
        <taxon>Thermodesulfobacteriota</taxon>
        <taxon>Desulfobacteria</taxon>
        <taxon>Desulfobacterales</taxon>
        <taxon>Desulfosarcinaceae</taxon>
        <taxon>Desulfosarcina</taxon>
    </lineage>
</organism>
<dbReference type="EMBL" id="AP021875">
    <property type="protein sequence ID" value="BBO75706.1"/>
    <property type="molecule type" value="Genomic_DNA"/>
</dbReference>
<dbReference type="Pfam" id="PF09719">
    <property type="entry name" value="C_GCAxxG_C_C"/>
    <property type="match status" value="1"/>
</dbReference>
<dbReference type="Proteomes" id="UP000427769">
    <property type="component" value="Chromosome"/>
</dbReference>
<dbReference type="KEGG" id="dwd:DSCW_31230"/>
<dbReference type="AlphaFoldDB" id="A0A5K7Z1Z9"/>
<gene>
    <name evidence="1" type="ORF">DSCW_31230</name>
</gene>
<name>A0A5K7Z1Z9_9BACT</name>
<reference evidence="1 2" key="1">
    <citation type="submission" date="2019-11" db="EMBL/GenBank/DDBJ databases">
        <title>Comparative genomics of hydrocarbon-degrading Desulfosarcina strains.</title>
        <authorList>
            <person name="Watanabe M."/>
            <person name="Kojima H."/>
            <person name="Fukui M."/>
        </authorList>
    </citation>
    <scope>NUCLEOTIDE SEQUENCE [LARGE SCALE GENOMIC DNA]</scope>
    <source>
        <strain evidence="1 2">PP31</strain>
    </source>
</reference>
<evidence type="ECO:0000313" key="2">
    <source>
        <dbReference type="Proteomes" id="UP000427769"/>
    </source>
</evidence>
<dbReference type="InterPro" id="IPR010181">
    <property type="entry name" value="CGCAxxGCC_motif"/>
</dbReference>
<proteinExistence type="predicted"/>
<dbReference type="OrthoDB" id="163426at2"/>
<dbReference type="InterPro" id="IPR036280">
    <property type="entry name" value="Multihaem_cyt_sf"/>
</dbReference>